<protein>
    <submittedName>
        <fullName evidence="1">Uncharacterized protein</fullName>
    </submittedName>
</protein>
<name>A0A1G7AA69_9ACTN</name>
<keyword evidence="2" id="KW-1185">Reference proteome</keyword>
<evidence type="ECO:0000313" key="2">
    <source>
        <dbReference type="Proteomes" id="UP000199034"/>
    </source>
</evidence>
<dbReference type="EMBL" id="FMZM01000015">
    <property type="protein sequence ID" value="SDE11660.1"/>
    <property type="molecule type" value="Genomic_DNA"/>
</dbReference>
<gene>
    <name evidence="1" type="ORF">SAMN05421872_11538</name>
</gene>
<organism evidence="1 2">
    <name type="scientific">Nocardioides lianchengensis</name>
    <dbReference type="NCBI Taxonomy" id="1045774"/>
    <lineage>
        <taxon>Bacteria</taxon>
        <taxon>Bacillati</taxon>
        <taxon>Actinomycetota</taxon>
        <taxon>Actinomycetes</taxon>
        <taxon>Propionibacteriales</taxon>
        <taxon>Nocardioidaceae</taxon>
        <taxon>Nocardioides</taxon>
    </lineage>
</organism>
<dbReference type="STRING" id="1045774.SAMN05421872_11538"/>
<sequence length="162" mass="17729">MRAMTTYADEEARLAAYAGLADLAEWSPWATLAEAVPEAPRRPGVYLLLERSTRVVRHVGHAGERAGSGSPQGLYGRLRATIAGHDPVTGFAEAALDRALADPEWVGERLAAGPARARVWAAAAVRRLELDVSWSACPDREEARWLESRVVELIRPHGLWAR</sequence>
<dbReference type="AlphaFoldDB" id="A0A1G7AA69"/>
<dbReference type="Proteomes" id="UP000199034">
    <property type="component" value="Unassembled WGS sequence"/>
</dbReference>
<evidence type="ECO:0000313" key="1">
    <source>
        <dbReference type="EMBL" id="SDE11660.1"/>
    </source>
</evidence>
<accession>A0A1G7AA69</accession>
<reference evidence="1 2" key="1">
    <citation type="submission" date="2016-10" db="EMBL/GenBank/DDBJ databases">
        <authorList>
            <person name="de Groot N.N."/>
        </authorList>
    </citation>
    <scope>NUCLEOTIDE SEQUENCE [LARGE SCALE GENOMIC DNA]</scope>
    <source>
        <strain evidence="1 2">CGMCC 4.6858</strain>
    </source>
</reference>
<proteinExistence type="predicted"/>